<dbReference type="Proteomes" id="UP001151309">
    <property type="component" value="Unassembled WGS sequence"/>
</dbReference>
<dbReference type="Pfam" id="PF00364">
    <property type="entry name" value="Biotin_lipoyl"/>
    <property type="match status" value="1"/>
</dbReference>
<evidence type="ECO:0000313" key="2">
    <source>
        <dbReference type="EMBL" id="MCZ7911430.1"/>
    </source>
</evidence>
<gene>
    <name evidence="2" type="ORF">O9X94_19065</name>
</gene>
<feature type="domain" description="Lipoyl-binding" evidence="1">
    <location>
        <begin position="66"/>
        <end position="131"/>
    </location>
</feature>
<name>A0A9X3KGP0_9HYPH</name>
<dbReference type="SUPFAM" id="SSF51230">
    <property type="entry name" value="Single hybrid motif"/>
    <property type="match status" value="1"/>
</dbReference>
<accession>A0A9X3KGP0</accession>
<evidence type="ECO:0000313" key="3">
    <source>
        <dbReference type="Proteomes" id="UP001151309"/>
    </source>
</evidence>
<dbReference type="RefSeq" id="WP_269832216.1">
    <property type="nucleotide sequence ID" value="NZ_JAPZLT010000011.1"/>
</dbReference>
<evidence type="ECO:0000259" key="1">
    <source>
        <dbReference type="Pfam" id="PF00364"/>
    </source>
</evidence>
<dbReference type="Gene3D" id="2.40.50.100">
    <property type="match status" value="1"/>
</dbReference>
<dbReference type="InterPro" id="IPR000089">
    <property type="entry name" value="Biotin_lipoyl"/>
</dbReference>
<comment type="caution">
    <text evidence="2">The sequence shown here is derived from an EMBL/GenBank/DDBJ whole genome shotgun (WGS) entry which is preliminary data.</text>
</comment>
<proteinExistence type="predicted"/>
<dbReference type="InterPro" id="IPR011053">
    <property type="entry name" value="Single_hybrid_motif"/>
</dbReference>
<dbReference type="EMBL" id="JAPZLT010000011">
    <property type="protein sequence ID" value="MCZ7911430.1"/>
    <property type="molecule type" value="Genomic_DNA"/>
</dbReference>
<organism evidence="2 3">
    <name type="scientific">Agrobacterium leguminum</name>
    <dbReference type="NCBI Taxonomy" id="2792015"/>
    <lineage>
        <taxon>Bacteria</taxon>
        <taxon>Pseudomonadati</taxon>
        <taxon>Pseudomonadota</taxon>
        <taxon>Alphaproteobacteria</taxon>
        <taxon>Hyphomicrobiales</taxon>
        <taxon>Rhizobiaceae</taxon>
        <taxon>Rhizobium/Agrobacterium group</taxon>
        <taxon>Agrobacterium</taxon>
    </lineage>
</organism>
<keyword evidence="3" id="KW-1185">Reference proteome</keyword>
<protein>
    <recommendedName>
        <fullName evidence="1">Lipoyl-binding domain-containing protein</fullName>
    </recommendedName>
</protein>
<dbReference type="AlphaFoldDB" id="A0A9X3KGP0"/>
<sequence>MRDGARHRNGLGNLADPKLIEKLSDWLEASGLYELEIRNADGQSLVLVSGGSRYGGKRQAVETATIKAPFAGHFLIAGDFAVGRSVEASEVIGQIEIGPLRLPLSSPSKGVVREIKARSGELVGYGTALFTVEPMQ</sequence>
<reference evidence="2" key="1">
    <citation type="submission" date="2022-12" db="EMBL/GenBank/DDBJ databases">
        <title>Draft genome sequences of 22 rhizogenic Agrobacterium biovar 1 strains, the causative agent of hairy root disease.</title>
        <authorList>
            <person name="Kim N."/>
            <person name="Vargas P."/>
            <person name="Rediers H."/>
        </authorList>
    </citation>
    <scope>NUCLEOTIDE SEQUENCE</scope>
    <source>
        <strain evidence="2">ST07.17.026</strain>
    </source>
</reference>